<protein>
    <submittedName>
        <fullName evidence="2">Uncharacterized protein</fullName>
    </submittedName>
</protein>
<keyword evidence="3" id="KW-1185">Reference proteome</keyword>
<gene>
    <name evidence="2" type="ORF">DBV15_08734</name>
</gene>
<organism evidence="2 3">
    <name type="scientific">Temnothorax longispinosus</name>
    <dbReference type="NCBI Taxonomy" id="300112"/>
    <lineage>
        <taxon>Eukaryota</taxon>
        <taxon>Metazoa</taxon>
        <taxon>Ecdysozoa</taxon>
        <taxon>Arthropoda</taxon>
        <taxon>Hexapoda</taxon>
        <taxon>Insecta</taxon>
        <taxon>Pterygota</taxon>
        <taxon>Neoptera</taxon>
        <taxon>Endopterygota</taxon>
        <taxon>Hymenoptera</taxon>
        <taxon>Apocrita</taxon>
        <taxon>Aculeata</taxon>
        <taxon>Formicoidea</taxon>
        <taxon>Formicidae</taxon>
        <taxon>Myrmicinae</taxon>
        <taxon>Temnothorax</taxon>
    </lineage>
</organism>
<sequence>MEGVSENRLNRRVRLRVYNKLLREVQVADGKLSTTKENNPRESLWNRGKQEELVKFRTAAGHDMYIAPPPLKFIRRYLPVRINRGQKSIPYATASYINNANRDLHRGRRADCLSFLVVEVFRKRVYKRDAQRVASLLLVPRDTARNRDDALIQRRGSKRTLKRRVEFVVSFRTADNASITTAARAYELNHGKLEPGGKRQQSRMQRKPGQNRSWRVPQRALHQFRSIRAAGPVEIPSMLEKRRKKGRERASGGVGGPKRAETHPSDGVMERLRILSLESLATSTPTAFINPLYSIVVYVAT</sequence>
<feature type="region of interest" description="Disordered" evidence="1">
    <location>
        <begin position="189"/>
        <end position="215"/>
    </location>
</feature>
<reference evidence="2 3" key="1">
    <citation type="journal article" date="2019" name="Philos. Trans. R. Soc. Lond., B, Biol. Sci.">
        <title>Ant behaviour and brain gene expression of defending hosts depend on the ecological success of the intruding social parasite.</title>
        <authorList>
            <person name="Kaur R."/>
            <person name="Stoldt M."/>
            <person name="Jongepier E."/>
            <person name="Feldmeyer B."/>
            <person name="Menzel F."/>
            <person name="Bornberg-Bauer E."/>
            <person name="Foitzik S."/>
        </authorList>
    </citation>
    <scope>NUCLEOTIDE SEQUENCE [LARGE SCALE GENOMIC DNA]</scope>
    <source>
        <tissue evidence="2">Whole body</tissue>
    </source>
</reference>
<dbReference type="EMBL" id="QBLH01001448">
    <property type="protein sequence ID" value="TGZ51860.1"/>
    <property type="molecule type" value="Genomic_DNA"/>
</dbReference>
<evidence type="ECO:0000313" key="2">
    <source>
        <dbReference type="EMBL" id="TGZ51860.1"/>
    </source>
</evidence>
<dbReference type="AlphaFoldDB" id="A0A4S2KQE7"/>
<name>A0A4S2KQE7_9HYME</name>
<evidence type="ECO:0000256" key="1">
    <source>
        <dbReference type="SAM" id="MobiDB-lite"/>
    </source>
</evidence>
<dbReference type="Proteomes" id="UP000310200">
    <property type="component" value="Unassembled WGS sequence"/>
</dbReference>
<proteinExistence type="predicted"/>
<accession>A0A4S2KQE7</accession>
<feature type="region of interest" description="Disordered" evidence="1">
    <location>
        <begin position="238"/>
        <end position="265"/>
    </location>
</feature>
<evidence type="ECO:0000313" key="3">
    <source>
        <dbReference type="Proteomes" id="UP000310200"/>
    </source>
</evidence>
<comment type="caution">
    <text evidence="2">The sequence shown here is derived from an EMBL/GenBank/DDBJ whole genome shotgun (WGS) entry which is preliminary data.</text>
</comment>